<protein>
    <recommendedName>
        <fullName evidence="6">RNA polymerase sigma factor</fullName>
    </recommendedName>
</protein>
<dbReference type="InterPro" id="IPR007627">
    <property type="entry name" value="RNA_pol_sigma70_r2"/>
</dbReference>
<dbReference type="InterPro" id="IPR013324">
    <property type="entry name" value="RNA_pol_sigma_r3/r4-like"/>
</dbReference>
<dbReference type="InterPro" id="IPR036388">
    <property type="entry name" value="WH-like_DNA-bd_sf"/>
</dbReference>
<dbReference type="NCBIfam" id="TIGR02937">
    <property type="entry name" value="sigma70-ECF"/>
    <property type="match status" value="1"/>
</dbReference>
<evidence type="ECO:0000259" key="8">
    <source>
        <dbReference type="Pfam" id="PF08281"/>
    </source>
</evidence>
<comment type="similarity">
    <text evidence="1 6">Belongs to the sigma-70 factor family. ECF subfamily.</text>
</comment>
<evidence type="ECO:0000313" key="10">
    <source>
        <dbReference type="Proteomes" id="UP000633263"/>
    </source>
</evidence>
<dbReference type="EMBL" id="BMNN01000002">
    <property type="protein sequence ID" value="GGI99456.1"/>
    <property type="molecule type" value="Genomic_DNA"/>
</dbReference>
<keyword evidence="10" id="KW-1185">Reference proteome</keyword>
<evidence type="ECO:0000256" key="2">
    <source>
        <dbReference type="ARBA" id="ARBA00023015"/>
    </source>
</evidence>
<name>A0ABQ2CP15_9GAMM</name>
<dbReference type="SUPFAM" id="SSF88659">
    <property type="entry name" value="Sigma3 and sigma4 domains of RNA polymerase sigma factors"/>
    <property type="match status" value="1"/>
</dbReference>
<dbReference type="GO" id="GO:0000428">
    <property type="term" value="C:DNA-directed RNA polymerase complex"/>
    <property type="evidence" value="ECO:0007669"/>
    <property type="project" value="UniProtKB-KW"/>
</dbReference>
<dbReference type="InterPro" id="IPR039425">
    <property type="entry name" value="RNA_pol_sigma-70-like"/>
</dbReference>
<accession>A0ABQ2CP15</accession>
<dbReference type="Gene3D" id="1.10.10.10">
    <property type="entry name" value="Winged helix-like DNA-binding domain superfamily/Winged helix DNA-binding domain"/>
    <property type="match status" value="1"/>
</dbReference>
<dbReference type="Pfam" id="PF08281">
    <property type="entry name" value="Sigma70_r4_2"/>
    <property type="match status" value="1"/>
</dbReference>
<dbReference type="PANTHER" id="PTHR43133:SF8">
    <property type="entry name" value="RNA POLYMERASE SIGMA FACTOR HI_1459-RELATED"/>
    <property type="match status" value="1"/>
</dbReference>
<dbReference type="SUPFAM" id="SSF88946">
    <property type="entry name" value="Sigma2 domain of RNA polymerase sigma factors"/>
    <property type="match status" value="1"/>
</dbReference>
<evidence type="ECO:0000256" key="3">
    <source>
        <dbReference type="ARBA" id="ARBA00023082"/>
    </source>
</evidence>
<dbReference type="InterPro" id="IPR014284">
    <property type="entry name" value="RNA_pol_sigma-70_dom"/>
</dbReference>
<dbReference type="CDD" id="cd06171">
    <property type="entry name" value="Sigma70_r4"/>
    <property type="match status" value="1"/>
</dbReference>
<dbReference type="RefSeq" id="WP_188636012.1">
    <property type="nucleotide sequence ID" value="NZ_BMNN01000002.1"/>
</dbReference>
<evidence type="ECO:0000256" key="4">
    <source>
        <dbReference type="ARBA" id="ARBA00023125"/>
    </source>
</evidence>
<evidence type="ECO:0000256" key="5">
    <source>
        <dbReference type="ARBA" id="ARBA00023163"/>
    </source>
</evidence>
<keyword evidence="9" id="KW-0240">DNA-directed RNA polymerase</keyword>
<feature type="domain" description="RNA polymerase sigma-70 region 2" evidence="7">
    <location>
        <begin position="22"/>
        <end position="88"/>
    </location>
</feature>
<organism evidence="9 10">
    <name type="scientific">Halopseudomonas pertucinogena</name>
    <dbReference type="NCBI Taxonomy" id="86175"/>
    <lineage>
        <taxon>Bacteria</taxon>
        <taxon>Pseudomonadati</taxon>
        <taxon>Pseudomonadota</taxon>
        <taxon>Gammaproteobacteria</taxon>
        <taxon>Pseudomonadales</taxon>
        <taxon>Pseudomonadaceae</taxon>
        <taxon>Halopseudomonas</taxon>
    </lineage>
</organism>
<proteinExistence type="inferred from homology"/>
<gene>
    <name evidence="9" type="primary">rpoE</name>
    <name evidence="9" type="ORF">GCM10009083_15260</name>
</gene>
<keyword evidence="4 6" id="KW-0238">DNA-binding</keyword>
<evidence type="ECO:0000256" key="1">
    <source>
        <dbReference type="ARBA" id="ARBA00010641"/>
    </source>
</evidence>
<dbReference type="Pfam" id="PF04542">
    <property type="entry name" value="Sigma70_r2"/>
    <property type="match status" value="1"/>
</dbReference>
<dbReference type="PROSITE" id="PS01063">
    <property type="entry name" value="SIGMA70_ECF"/>
    <property type="match status" value="1"/>
</dbReference>
<keyword evidence="2 6" id="KW-0805">Transcription regulation</keyword>
<sequence length="183" mass="20563">MQTDGQLIRRAQAGDSQAFGALVQQHQGRVYSFTRRLCSNPDHALDITQDTFIKAWQALPDWRPEARFETWLLRIARNTAIDGLRRGRHEPEPLPDDAVLVDHGPSPLRQLESSRRIAQLETLLAQLPLAQREVILLRELEGLSYQELAAALDISEGTVKSRLARARSALLEARHNTTGASDE</sequence>
<keyword evidence="3 6" id="KW-0731">Sigma factor</keyword>
<comment type="caution">
    <text evidence="9">The sequence shown here is derived from an EMBL/GenBank/DDBJ whole genome shotgun (WGS) entry which is preliminary data.</text>
</comment>
<evidence type="ECO:0000313" key="9">
    <source>
        <dbReference type="EMBL" id="GGI99456.1"/>
    </source>
</evidence>
<dbReference type="Proteomes" id="UP000633263">
    <property type="component" value="Unassembled WGS sequence"/>
</dbReference>
<dbReference type="PANTHER" id="PTHR43133">
    <property type="entry name" value="RNA POLYMERASE ECF-TYPE SIGMA FACTO"/>
    <property type="match status" value="1"/>
</dbReference>
<evidence type="ECO:0000256" key="6">
    <source>
        <dbReference type="RuleBase" id="RU000716"/>
    </source>
</evidence>
<feature type="domain" description="RNA polymerase sigma factor 70 region 4 type 2" evidence="8">
    <location>
        <begin position="119"/>
        <end position="170"/>
    </location>
</feature>
<dbReference type="InterPro" id="IPR013249">
    <property type="entry name" value="RNA_pol_sigma70_r4_t2"/>
</dbReference>
<dbReference type="InterPro" id="IPR013325">
    <property type="entry name" value="RNA_pol_sigma_r2"/>
</dbReference>
<dbReference type="InterPro" id="IPR000838">
    <property type="entry name" value="RNA_pol_sigma70_ECF_CS"/>
</dbReference>
<keyword evidence="5 6" id="KW-0804">Transcription</keyword>
<dbReference type="Gene3D" id="1.10.1740.10">
    <property type="match status" value="1"/>
</dbReference>
<evidence type="ECO:0000259" key="7">
    <source>
        <dbReference type="Pfam" id="PF04542"/>
    </source>
</evidence>
<reference evidence="10" key="1">
    <citation type="journal article" date="2019" name="Int. J. Syst. Evol. Microbiol.">
        <title>The Global Catalogue of Microorganisms (GCM) 10K type strain sequencing project: providing services to taxonomists for standard genome sequencing and annotation.</title>
        <authorList>
            <consortium name="The Broad Institute Genomics Platform"/>
            <consortium name="The Broad Institute Genome Sequencing Center for Infectious Disease"/>
            <person name="Wu L."/>
            <person name="Ma J."/>
        </authorList>
    </citation>
    <scope>NUCLEOTIDE SEQUENCE [LARGE SCALE GENOMIC DNA]</scope>
    <source>
        <strain evidence="10">JCM 11590</strain>
    </source>
</reference>